<dbReference type="Proteomes" id="UP000253370">
    <property type="component" value="Unassembled WGS sequence"/>
</dbReference>
<name>A0A365UE81_9RHOB</name>
<keyword evidence="3" id="KW-1185">Reference proteome</keyword>
<dbReference type="OrthoDB" id="9808254at2"/>
<protein>
    <submittedName>
        <fullName evidence="2">DUF1223 domain-containing protein</fullName>
    </submittedName>
</protein>
<dbReference type="EMBL" id="QNTQ01000001">
    <property type="protein sequence ID" value="RBI87765.1"/>
    <property type="molecule type" value="Genomic_DNA"/>
</dbReference>
<proteinExistence type="predicted"/>
<evidence type="ECO:0000313" key="3">
    <source>
        <dbReference type="Proteomes" id="UP000253370"/>
    </source>
</evidence>
<feature type="chain" id="PRO_5016686460" evidence="1">
    <location>
        <begin position="19"/>
        <end position="228"/>
    </location>
</feature>
<dbReference type="AlphaFoldDB" id="A0A365UE81"/>
<accession>A0A365UE81</accession>
<comment type="caution">
    <text evidence="2">The sequence shown here is derived from an EMBL/GenBank/DDBJ whole genome shotgun (WGS) entry which is preliminary data.</text>
</comment>
<reference evidence="2 3" key="1">
    <citation type="submission" date="2018-07" db="EMBL/GenBank/DDBJ databases">
        <title>Rhodosalinus sp. strain E84T genomic sequence and assembly.</title>
        <authorList>
            <person name="Liu Z.-W."/>
            <person name="Lu D.-C."/>
        </authorList>
    </citation>
    <scope>NUCLEOTIDE SEQUENCE [LARGE SCALE GENOMIC DNA]</scope>
    <source>
        <strain evidence="2 3">E84</strain>
    </source>
</reference>
<sequence>MAAVWVAVLAAAAGPAGAGERGVLVELFTSQGCSACPPADRMLAELAGREGVIALALHVDYWDYIGWKDSFAQPKFTARQKAYARANHSRSVFTPQIIVGGQDRVMGAKAMKVMDLIRAHAQASSPVSVALAREGGTLSVTLATEQAVGPADVQLVRYRPAATVHIKRGENAGRTLDYANIVTDWKPLGRWDGSAPLRLSVEVEGDRPIVVVVQKAGHGPVLAAARLR</sequence>
<feature type="signal peptide" evidence="1">
    <location>
        <begin position="1"/>
        <end position="18"/>
    </location>
</feature>
<dbReference type="SUPFAM" id="SSF52833">
    <property type="entry name" value="Thioredoxin-like"/>
    <property type="match status" value="1"/>
</dbReference>
<organism evidence="2 3">
    <name type="scientific">Rhodosalinus halophilus</name>
    <dbReference type="NCBI Taxonomy" id="2259333"/>
    <lineage>
        <taxon>Bacteria</taxon>
        <taxon>Pseudomonadati</taxon>
        <taxon>Pseudomonadota</taxon>
        <taxon>Alphaproteobacteria</taxon>
        <taxon>Rhodobacterales</taxon>
        <taxon>Paracoccaceae</taxon>
        <taxon>Rhodosalinus</taxon>
    </lineage>
</organism>
<dbReference type="Pfam" id="PF06764">
    <property type="entry name" value="DUF1223"/>
    <property type="match status" value="1"/>
</dbReference>
<dbReference type="PANTHER" id="PTHR36057">
    <property type="match status" value="1"/>
</dbReference>
<gene>
    <name evidence="2" type="ORF">DRV85_02040</name>
</gene>
<keyword evidence="1" id="KW-0732">Signal</keyword>
<dbReference type="InterPro" id="IPR036249">
    <property type="entry name" value="Thioredoxin-like_sf"/>
</dbReference>
<dbReference type="InterPro" id="IPR010634">
    <property type="entry name" value="DUF1223"/>
</dbReference>
<evidence type="ECO:0000313" key="2">
    <source>
        <dbReference type="EMBL" id="RBI87765.1"/>
    </source>
</evidence>
<dbReference type="PANTHER" id="PTHR36057:SF1">
    <property type="entry name" value="LIPOPROTEIN LIPID ATTACHMENT SITE-LIKE PROTEIN, PUTATIVE (DUF1223)-RELATED"/>
    <property type="match status" value="1"/>
</dbReference>
<evidence type="ECO:0000256" key="1">
    <source>
        <dbReference type="SAM" id="SignalP"/>
    </source>
</evidence>